<gene>
    <name evidence="1" type="ORF">TvY486_0003540</name>
</gene>
<name>F9WUH4_TRYVY</name>
<sequence length="366" mass="40610">MQVEWTGVHHKVEFCGATVSLWHLSGDGEVKATLNNFAFSEITQLLRSSRDPCSAKLVVGQKAFLMRFVSLEQREQFIQKVQSCASESGSTEKWVCSTICHAAVDVGILTESELEALMSEELQRGVVMALDAIGSLVDPVTFMLCPITEQLTNDIFREIPVLAKIFERNVTDEETMQQFWEVVVRKYFCFSRTFLEDEVHALEAKEGGGTTSSPAAGPETLTDINVASGQALPKVRSQTTEVCSLTPSRVLDDSALPLILHIGLFRGRPLPLPYAAAEKPCAVQPPLAHVAVSEPPPVSRALPKESASREVLELLKKFWSSDANQKKALRSKFDDLKKKNSKSILQKWCLQRVDFFLEELGNKQGK</sequence>
<dbReference type="VEuPathDB" id="TriTrypDB:TvY486_0003540"/>
<dbReference type="EMBL" id="CAEX01007259">
    <property type="protein sequence ID" value="CCD21223.1"/>
    <property type="molecule type" value="Genomic_DNA"/>
</dbReference>
<evidence type="ECO:0000313" key="1">
    <source>
        <dbReference type="EMBL" id="CCD21223.1"/>
    </source>
</evidence>
<reference evidence="1 2" key="1">
    <citation type="journal article" date="2012" name="Proc. Natl. Acad. Sci. U.S.A.">
        <title>Antigenic diversity is generated by distinct evolutionary mechanisms in African trypanosome species.</title>
        <authorList>
            <person name="Jackson A.P."/>
            <person name="Berry A."/>
            <person name="Aslett M."/>
            <person name="Allison H.C."/>
            <person name="Burton P."/>
            <person name="Vavrova-Anderson J."/>
            <person name="Brown R."/>
            <person name="Browne H."/>
            <person name="Corton N."/>
            <person name="Hauser H."/>
            <person name="Gamble J."/>
            <person name="Gilderthorp R."/>
            <person name="Marcello L."/>
            <person name="McQuillan J."/>
            <person name="Otto T.D."/>
            <person name="Quail M.A."/>
            <person name="Sanders M.J."/>
            <person name="van Tonder A."/>
            <person name="Ginger M.L."/>
            <person name="Field M.C."/>
            <person name="Barry J.D."/>
            <person name="Hertz-Fowler C."/>
            <person name="Berriman M."/>
        </authorList>
    </citation>
    <scope>NUCLEOTIDE SEQUENCE</scope>
    <source>
        <strain evidence="1 2">Y486</strain>
    </source>
</reference>
<dbReference type="Proteomes" id="UP000009027">
    <property type="component" value="Unassembled WGS sequence"/>
</dbReference>
<evidence type="ECO:0000313" key="2">
    <source>
        <dbReference type="Proteomes" id="UP000009027"/>
    </source>
</evidence>
<keyword evidence="2" id="KW-1185">Reference proteome</keyword>
<proteinExistence type="predicted"/>
<organism evidence="1 2">
    <name type="scientific">Trypanosoma vivax (strain Y486)</name>
    <dbReference type="NCBI Taxonomy" id="1055687"/>
    <lineage>
        <taxon>Eukaryota</taxon>
        <taxon>Discoba</taxon>
        <taxon>Euglenozoa</taxon>
        <taxon>Kinetoplastea</taxon>
        <taxon>Metakinetoplastina</taxon>
        <taxon>Trypanosomatida</taxon>
        <taxon>Trypanosomatidae</taxon>
        <taxon>Trypanosoma</taxon>
        <taxon>Duttonella</taxon>
    </lineage>
</organism>
<protein>
    <submittedName>
        <fullName evidence="1">Uncharacterized protein</fullName>
    </submittedName>
</protein>
<accession>F9WUH4</accession>
<dbReference type="AlphaFoldDB" id="F9WUH4"/>